<evidence type="ECO:0000313" key="3">
    <source>
        <dbReference type="EnsemblPlants" id="Kaladp0393s0011.1.v1.1"/>
    </source>
</evidence>
<dbReference type="Pfam" id="PF07993">
    <property type="entry name" value="NAD_binding_4"/>
    <property type="match status" value="1"/>
</dbReference>
<keyword evidence="1" id="KW-0444">Lipid biosynthesis</keyword>
<dbReference type="AlphaFoldDB" id="A0A7N0VB73"/>
<dbReference type="EC" id="1.2.1.84" evidence="1"/>
<dbReference type="Gene3D" id="3.40.50.720">
    <property type="entry name" value="NAD(P)-binding Rossmann-like Domain"/>
    <property type="match status" value="1"/>
</dbReference>
<dbReference type="SUPFAM" id="SSF51735">
    <property type="entry name" value="NAD(P)-binding Rossmann-fold domains"/>
    <property type="match status" value="1"/>
</dbReference>
<dbReference type="GO" id="GO:0035336">
    <property type="term" value="P:long-chain fatty-acyl-CoA metabolic process"/>
    <property type="evidence" value="ECO:0007669"/>
    <property type="project" value="TreeGrafter"/>
</dbReference>
<protein>
    <recommendedName>
        <fullName evidence="1">Fatty acyl-CoA reductase</fullName>
        <ecNumber evidence="1">1.2.1.84</ecNumber>
    </recommendedName>
</protein>
<name>A0A7N0VB73_KALFE</name>
<dbReference type="Gramene" id="Kaladp0393s0011.1.v1.1">
    <property type="protein sequence ID" value="Kaladp0393s0011.1.v1.1"/>
    <property type="gene ID" value="Kaladp0393s0011.v1.1"/>
</dbReference>
<reference evidence="3" key="1">
    <citation type="submission" date="2021-01" db="UniProtKB">
        <authorList>
            <consortium name="EnsemblPlants"/>
        </authorList>
    </citation>
    <scope>IDENTIFICATION</scope>
</reference>
<keyword evidence="1" id="KW-0521">NADP</keyword>
<keyword evidence="1" id="KW-0560">Oxidoreductase</keyword>
<comment type="similarity">
    <text evidence="1">Belongs to the fatty acyl-CoA reductase family.</text>
</comment>
<dbReference type="CDD" id="cd05236">
    <property type="entry name" value="FAR-N_SDR_e"/>
    <property type="match status" value="1"/>
</dbReference>
<comment type="catalytic activity">
    <reaction evidence="1">
        <text>a long-chain fatty acyl-CoA + 2 NADPH + 2 H(+) = a long-chain primary fatty alcohol + 2 NADP(+) + CoA</text>
        <dbReference type="Rhea" id="RHEA:52716"/>
        <dbReference type="ChEBI" id="CHEBI:15378"/>
        <dbReference type="ChEBI" id="CHEBI:57287"/>
        <dbReference type="ChEBI" id="CHEBI:57783"/>
        <dbReference type="ChEBI" id="CHEBI:58349"/>
        <dbReference type="ChEBI" id="CHEBI:77396"/>
        <dbReference type="ChEBI" id="CHEBI:83139"/>
        <dbReference type="EC" id="1.2.1.84"/>
    </reaction>
</comment>
<evidence type="ECO:0000256" key="1">
    <source>
        <dbReference type="RuleBase" id="RU363097"/>
    </source>
</evidence>
<dbReference type="Proteomes" id="UP000594263">
    <property type="component" value="Unplaced"/>
</dbReference>
<comment type="function">
    <text evidence="1">Catalyzes the reduction of fatty acyl-CoA to fatty alcohols.</text>
</comment>
<feature type="domain" description="Thioester reductase (TE)" evidence="2">
    <location>
        <begin position="19"/>
        <end position="321"/>
    </location>
</feature>
<accession>A0A7N0VB73</accession>
<dbReference type="PANTHER" id="PTHR11011:SF99">
    <property type="entry name" value="FATTY ACYL-COA REDUCTASE 3"/>
    <property type="match status" value="1"/>
</dbReference>
<dbReference type="InterPro" id="IPR013120">
    <property type="entry name" value="FAR_NAD-bd"/>
</dbReference>
<proteinExistence type="inferred from homology"/>
<dbReference type="InterPro" id="IPR026055">
    <property type="entry name" value="FAR"/>
</dbReference>
<organism evidence="3 4">
    <name type="scientific">Kalanchoe fedtschenkoi</name>
    <name type="common">Lavender scallops</name>
    <name type="synonym">South American air plant</name>
    <dbReference type="NCBI Taxonomy" id="63787"/>
    <lineage>
        <taxon>Eukaryota</taxon>
        <taxon>Viridiplantae</taxon>
        <taxon>Streptophyta</taxon>
        <taxon>Embryophyta</taxon>
        <taxon>Tracheophyta</taxon>
        <taxon>Spermatophyta</taxon>
        <taxon>Magnoliopsida</taxon>
        <taxon>eudicotyledons</taxon>
        <taxon>Gunneridae</taxon>
        <taxon>Pentapetalae</taxon>
        <taxon>Saxifragales</taxon>
        <taxon>Crassulaceae</taxon>
        <taxon>Kalanchoe</taxon>
    </lineage>
</organism>
<dbReference type="InterPro" id="IPR036291">
    <property type="entry name" value="NAD(P)-bd_dom_sf"/>
</dbReference>
<dbReference type="GO" id="GO:0010345">
    <property type="term" value="P:suberin biosynthetic process"/>
    <property type="evidence" value="ECO:0007669"/>
    <property type="project" value="TreeGrafter"/>
</dbReference>
<dbReference type="GO" id="GO:0102965">
    <property type="term" value="F:alcohol-forming long-chain fatty acyl-CoA reductase activity"/>
    <property type="evidence" value="ECO:0007669"/>
    <property type="project" value="UniProtKB-EC"/>
</dbReference>
<evidence type="ECO:0000313" key="4">
    <source>
        <dbReference type="Proteomes" id="UP000594263"/>
    </source>
</evidence>
<dbReference type="PANTHER" id="PTHR11011">
    <property type="entry name" value="MALE STERILITY PROTEIN 2-RELATED"/>
    <property type="match status" value="1"/>
</dbReference>
<keyword evidence="4" id="KW-1185">Reference proteome</keyword>
<evidence type="ECO:0000259" key="2">
    <source>
        <dbReference type="Pfam" id="PF07993"/>
    </source>
</evidence>
<dbReference type="OMA" id="WRFFIAR"/>
<dbReference type="EnsemblPlants" id="Kaladp0393s0011.1.v1.1">
    <property type="protein sequence ID" value="Kaladp0393s0011.1.v1.1"/>
    <property type="gene ID" value="Kaladp0393s0011.v1.1"/>
</dbReference>
<dbReference type="GO" id="GO:0080019">
    <property type="term" value="F:alcohol-forming very long-chain fatty acyl-CoA reductase activity"/>
    <property type="evidence" value="ECO:0007669"/>
    <property type="project" value="InterPro"/>
</dbReference>
<keyword evidence="1" id="KW-0443">Lipid metabolism</keyword>
<sequence>MEQQLGSIVGFLENKTILVTGSTGFVAKVFVEKILRVQPNVKRLYLLLRASDSASATKRLYNEIFGKDLFSVLREKWGSDLTNLVSEKVVIPVPGDIAYEDLGIKDEALKTEMLSEIDVVINLAATVNFDERYDIALGINTMGPKHILDFAKQCPKLKVFVHVSTAYVCGEKGGLIMETPFKMGETLNGACDLDISNEFLVMEEKMKQLKEDKLAEAAITSAMKDFGNERAHKFGWPNTYVFTKSMGEMLLGQQRGDMPLVILRPTIVTSTYKEPFPGWIEGIRTIDSLAIAYGKGRLTCFLGNPESTIDLVPADMVVNSIIVAMAVHADKPGETVYQVGSSRRNPLKFSQVPGMGYSYFSRKPWIGKDGKAVVVRPVKIMGSMDTFHRYMYLRYILPLKALGLANIASCHYFEGAYATAKRKIEIVMRLVELYRPYLFFKAMYVT</sequence>